<dbReference type="GO" id="GO:0005975">
    <property type="term" value="P:carbohydrate metabolic process"/>
    <property type="evidence" value="ECO:0007669"/>
    <property type="project" value="TreeGrafter"/>
</dbReference>
<dbReference type="SUPFAM" id="SSF52266">
    <property type="entry name" value="SGNH hydrolase"/>
    <property type="match status" value="2"/>
</dbReference>
<dbReference type="Gene3D" id="2.60.40.10">
    <property type="entry name" value="Immunoglobulins"/>
    <property type="match status" value="1"/>
</dbReference>
<accession>A0A5M5DLN3</accession>
<feature type="domain" description="SGNH hydrolase-type esterase" evidence="4">
    <location>
        <begin position="27"/>
        <end position="203"/>
    </location>
</feature>
<dbReference type="NCBIfam" id="TIGR03548">
    <property type="entry name" value="mutarot_permut"/>
    <property type="match status" value="1"/>
</dbReference>
<dbReference type="InterPro" id="IPR005181">
    <property type="entry name" value="SASA"/>
</dbReference>
<dbReference type="InterPro" id="IPR015915">
    <property type="entry name" value="Kelch-typ_b-propeller"/>
</dbReference>
<dbReference type="EMBL" id="VWFC01000002">
    <property type="protein sequence ID" value="KAB1330767.1"/>
    <property type="molecule type" value="Genomic_DNA"/>
</dbReference>
<evidence type="ECO:0000313" key="6">
    <source>
        <dbReference type="EMBL" id="KAB1330767.1"/>
    </source>
</evidence>
<feature type="domain" description="Sialate O-acetylesterase" evidence="3">
    <location>
        <begin position="302"/>
        <end position="578"/>
    </location>
</feature>
<gene>
    <name evidence="6" type="ORF">F3B53_03245</name>
    <name evidence="5" type="ORF">F3D66_06380</name>
</gene>
<dbReference type="SUPFAM" id="SSF117281">
    <property type="entry name" value="Kelch motif"/>
    <property type="match status" value="1"/>
</dbReference>
<dbReference type="Pfam" id="PF03629">
    <property type="entry name" value="SASA"/>
    <property type="match status" value="1"/>
</dbReference>
<keyword evidence="1" id="KW-0378">Hydrolase</keyword>
<dbReference type="Proteomes" id="UP000473905">
    <property type="component" value="Unassembled WGS sequence"/>
</dbReference>
<proteinExistence type="predicted"/>
<dbReference type="EMBL" id="VWKB01000007">
    <property type="protein sequence ID" value="KAA4102293.1"/>
    <property type="molecule type" value="Genomic_DNA"/>
</dbReference>
<dbReference type="InterPro" id="IPR013830">
    <property type="entry name" value="SGNH_hydro"/>
</dbReference>
<name>A0A5M5DLN3_BACOV</name>
<dbReference type="InterPro" id="IPR056734">
    <property type="entry name" value="NANM"/>
</dbReference>
<evidence type="ECO:0000313" key="8">
    <source>
        <dbReference type="Proteomes" id="UP000473905"/>
    </source>
</evidence>
<evidence type="ECO:0000259" key="4">
    <source>
        <dbReference type="Pfam" id="PF13472"/>
    </source>
</evidence>
<dbReference type="GO" id="GO:0001681">
    <property type="term" value="F:sialate O-acetylesterase activity"/>
    <property type="evidence" value="ECO:0007669"/>
    <property type="project" value="InterPro"/>
</dbReference>
<dbReference type="InterPro" id="IPR039329">
    <property type="entry name" value="SIAE"/>
</dbReference>
<evidence type="ECO:0000259" key="3">
    <source>
        <dbReference type="Pfam" id="PF03629"/>
    </source>
</evidence>
<dbReference type="InterPro" id="IPR036514">
    <property type="entry name" value="SGNH_hydro_sf"/>
</dbReference>
<dbReference type="Gene3D" id="3.40.50.1110">
    <property type="entry name" value="SGNH hydrolase"/>
    <property type="match status" value="2"/>
</dbReference>
<keyword evidence="8" id="KW-1185">Reference proteome</keyword>
<dbReference type="PANTHER" id="PTHR22901:SF0">
    <property type="entry name" value="SIALATE O-ACETYLESTERASE"/>
    <property type="match status" value="1"/>
</dbReference>
<dbReference type="Gene3D" id="2.120.10.80">
    <property type="entry name" value="Kelch-type beta propeller"/>
    <property type="match status" value="1"/>
</dbReference>
<protein>
    <submittedName>
        <fullName evidence="6">Cyclically-permuted mutarotase family protein</fullName>
    </submittedName>
</protein>
<comment type="caution">
    <text evidence="6">The sequence shown here is derived from an EMBL/GenBank/DDBJ whole genome shotgun (WGS) entry which is preliminary data.</text>
</comment>
<organism evidence="6 7">
    <name type="scientific">Bacteroides ovatus</name>
    <dbReference type="NCBI Taxonomy" id="28116"/>
    <lineage>
        <taxon>Bacteria</taxon>
        <taxon>Pseudomonadati</taxon>
        <taxon>Bacteroidota</taxon>
        <taxon>Bacteroidia</taxon>
        <taxon>Bacteroidales</taxon>
        <taxon>Bacteroidaceae</taxon>
        <taxon>Bacteroides</taxon>
    </lineage>
</organism>
<evidence type="ECO:0000313" key="5">
    <source>
        <dbReference type="EMBL" id="KAA4102293.1"/>
    </source>
</evidence>
<evidence type="ECO:0000256" key="2">
    <source>
        <dbReference type="SAM" id="SignalP"/>
    </source>
</evidence>
<dbReference type="InterPro" id="IPR013783">
    <property type="entry name" value="Ig-like_fold"/>
</dbReference>
<dbReference type="RefSeq" id="WP_099147234.1">
    <property type="nucleotide sequence ID" value="NZ_CAAKNR010000158.1"/>
</dbReference>
<dbReference type="AlphaFoldDB" id="A0A5M5DLN3"/>
<feature type="signal peptide" evidence="2">
    <location>
        <begin position="1"/>
        <end position="19"/>
    </location>
</feature>
<reference evidence="7 8" key="1">
    <citation type="journal article" date="2019" name="Nat. Med.">
        <title>A library of human gut bacterial isolates paired with longitudinal multiomics data enables mechanistic microbiome research.</title>
        <authorList>
            <person name="Poyet M."/>
            <person name="Groussin M."/>
            <person name="Gibbons S.M."/>
            <person name="Avila-Pacheco J."/>
            <person name="Jiang X."/>
            <person name="Kearney S.M."/>
            <person name="Perrotta A.R."/>
            <person name="Berdy B."/>
            <person name="Zhao S."/>
            <person name="Lieberman T.D."/>
            <person name="Swanson P.K."/>
            <person name="Smith M."/>
            <person name="Roesemann S."/>
            <person name="Alexander J.E."/>
            <person name="Rich S.A."/>
            <person name="Livny J."/>
            <person name="Vlamakis H."/>
            <person name="Clish C."/>
            <person name="Bullock K."/>
            <person name="Deik A."/>
            <person name="Scott J."/>
            <person name="Pierce K.A."/>
            <person name="Xavier R.J."/>
            <person name="Alm E.J."/>
        </authorList>
    </citation>
    <scope>NUCLEOTIDE SEQUENCE [LARGE SCALE GENOMIC DNA]</scope>
    <source>
        <strain evidence="5 8">BIOML-A134</strain>
        <strain evidence="6 7">BIOML-A2</strain>
    </source>
</reference>
<dbReference type="Pfam" id="PF13472">
    <property type="entry name" value="Lipase_GDSL_2"/>
    <property type="match status" value="1"/>
</dbReference>
<dbReference type="Pfam" id="PF24996">
    <property type="entry name" value="NANM"/>
    <property type="match status" value="2"/>
</dbReference>
<evidence type="ECO:0000256" key="1">
    <source>
        <dbReference type="ARBA" id="ARBA00022801"/>
    </source>
</evidence>
<feature type="chain" id="PRO_5044621887" evidence="2">
    <location>
        <begin position="20"/>
        <end position="1058"/>
    </location>
</feature>
<evidence type="ECO:0000313" key="7">
    <source>
        <dbReference type="Proteomes" id="UP000375690"/>
    </source>
</evidence>
<dbReference type="InterPro" id="IPR019937">
    <property type="entry name" value="Cycl-permuted_mutarotase"/>
</dbReference>
<sequence length="1058" mass="118305">MKKILLLSVCLFVCWALFAQQRIKVACVGNSITYGTGLADRATQSYPVQLQKLLGEHYEVENFGKPGATLLNQGHRPYTRQEEYRKALDFAGDIVVIHLGINDTDPRDWPNYRDSFVTDYLNLMDTFRKANPDVRIIIARMTPIADRHNRFLSGTRDWHGEMQTAIETVAHYAGVQLIDFREPLYPYPFLLPDAVHPTAEGAAIMAKTVYSAITGDYGGLKLSPLYMDNMVLQRDTPLLIHGTANAGEQVTVRIDHQQWITKAALDGKWSVKLSPLKAGGPYTLTISTSQRILKYTNVLAGEVWLCSGQSNMEFMLRQATTGKKDIPQAADEQLRLYDMKARWRTDAVQWDASVLDSLNHLQYYKDTEWAICTPANAARFSAIAYYFGQMLRDSLKVPVGLICNAIGGSPTESWVDRNTLEYQFPAILKDWTHNDFIQDWVRGRAALNIKQSEEKLQRHPYEPCYLYESGIRPLAQYPVRGVIWYQGESNAHNYEAHEKLFKLLIGSWRKNWGSETLPFYYVQLSGIARPSWPWFRDSQRRMMNEILNTGMAVSSDWGDSLDVHPRNKKPVGERLARWALNKTYGMCHVLPSGPLFRQADFREGAVYIIFDYGEGLRSSDGQSLCTFEVAETDGVYYPAVAEVEEGRTCGAETGRIKVYSEQVKHPRYVRYGWQPFTRANLVNKDGLPASTFKAEAPESFVKSIDLQKMKGFPKSEKGIESGVSACYSGILSGKLLIAGGCNFPGTPASEGGKKKYYQGIYVAEMNPDTLLLWKKVGGLPAPAAYGVSVSCPDGIICAGGMNDHGALTGVYKIRWDEKKGKVFLETLPDLPYALDNMYGTLAGSQLFITGGNRSEKKTNRNGKPSNSFLCLDLNNPAAGWQQLPEFPGAPRLQPVCAGEYKDGEARIYLWGGFAASTDGNPATLSTDGYCYSSTSRQWTRIATPTGNNGETISLGGGTAIAINENLILCTGGVNKDIFLAALRHPEKDYLLHPAEWYKFNDRILVYDIHQNTWQEVARTPQTARAGASLVGWNKTYYNINGELKPGVRTSEIIRITVE</sequence>
<dbReference type="Proteomes" id="UP000375690">
    <property type="component" value="Unassembled WGS sequence"/>
</dbReference>
<keyword evidence="2" id="KW-0732">Signal</keyword>
<dbReference type="PANTHER" id="PTHR22901">
    <property type="entry name" value="SIALATE O-ACETYLESTERASE"/>
    <property type="match status" value="1"/>
</dbReference>